<keyword evidence="2" id="KW-1185">Reference proteome</keyword>
<gene>
    <name evidence="1" type="ORF">K432DRAFT_380586</name>
</gene>
<proteinExistence type="predicted"/>
<reference evidence="1 2" key="1">
    <citation type="journal article" date="2016" name="Nat. Commun.">
        <title>Ectomycorrhizal ecology is imprinted in the genome of the dominant symbiotic fungus Cenococcum geophilum.</title>
        <authorList>
            <consortium name="DOE Joint Genome Institute"/>
            <person name="Peter M."/>
            <person name="Kohler A."/>
            <person name="Ohm R.A."/>
            <person name="Kuo A."/>
            <person name="Krutzmann J."/>
            <person name="Morin E."/>
            <person name="Arend M."/>
            <person name="Barry K.W."/>
            <person name="Binder M."/>
            <person name="Choi C."/>
            <person name="Clum A."/>
            <person name="Copeland A."/>
            <person name="Grisel N."/>
            <person name="Haridas S."/>
            <person name="Kipfer T."/>
            <person name="LaButti K."/>
            <person name="Lindquist E."/>
            <person name="Lipzen A."/>
            <person name="Maire R."/>
            <person name="Meier B."/>
            <person name="Mihaltcheva S."/>
            <person name="Molinier V."/>
            <person name="Murat C."/>
            <person name="Poggeler S."/>
            <person name="Quandt C.A."/>
            <person name="Sperisen C."/>
            <person name="Tritt A."/>
            <person name="Tisserant E."/>
            <person name="Crous P.W."/>
            <person name="Henrissat B."/>
            <person name="Nehls U."/>
            <person name="Egli S."/>
            <person name="Spatafora J.W."/>
            <person name="Grigoriev I.V."/>
            <person name="Martin F.M."/>
        </authorList>
    </citation>
    <scope>NUCLEOTIDE SEQUENCE [LARGE SCALE GENOMIC DNA]</scope>
    <source>
        <strain evidence="1 2">CBS 459.81</strain>
    </source>
</reference>
<accession>A0A8E2EEQ9</accession>
<evidence type="ECO:0000313" key="1">
    <source>
        <dbReference type="EMBL" id="OCK82228.1"/>
    </source>
</evidence>
<dbReference type="Proteomes" id="UP000250266">
    <property type="component" value="Unassembled WGS sequence"/>
</dbReference>
<organism evidence="1 2">
    <name type="scientific">Lepidopterella palustris CBS 459.81</name>
    <dbReference type="NCBI Taxonomy" id="1314670"/>
    <lineage>
        <taxon>Eukaryota</taxon>
        <taxon>Fungi</taxon>
        <taxon>Dikarya</taxon>
        <taxon>Ascomycota</taxon>
        <taxon>Pezizomycotina</taxon>
        <taxon>Dothideomycetes</taxon>
        <taxon>Pleosporomycetidae</taxon>
        <taxon>Mytilinidiales</taxon>
        <taxon>Argynnaceae</taxon>
        <taxon>Lepidopterella</taxon>
    </lineage>
</organism>
<dbReference type="AlphaFoldDB" id="A0A8E2EEQ9"/>
<sequence length="193" mass="21292">MDVAEQREASYLLRICYVPAPHLLYTCYYGTFYYSNSSLLHSATFHSASGYTFAAHSSPRSVCGRWPRGLTLGHRFNLSYSCSGNNIYWSILPLSDATAPLSQSDIDPGFTYRRPISVVLSIAIHGVFVSKSAKGPKPVPDPVTRVCTDCASSQESRIMGSPSSVHDARPFQHGRGGVTLDWKKIRKSLDLRA</sequence>
<evidence type="ECO:0000313" key="2">
    <source>
        <dbReference type="Proteomes" id="UP000250266"/>
    </source>
</evidence>
<name>A0A8E2EEQ9_9PEZI</name>
<dbReference type="EMBL" id="KV744894">
    <property type="protein sequence ID" value="OCK82228.1"/>
    <property type="molecule type" value="Genomic_DNA"/>
</dbReference>
<protein>
    <submittedName>
        <fullName evidence="1">Uncharacterized protein</fullName>
    </submittedName>
</protein>